<evidence type="ECO:0008006" key="3">
    <source>
        <dbReference type="Google" id="ProtNLM"/>
    </source>
</evidence>
<accession>A0A2T9IXX2</accession>
<evidence type="ECO:0000313" key="1">
    <source>
        <dbReference type="EMBL" id="PVM71955.1"/>
    </source>
</evidence>
<proteinExistence type="predicted"/>
<reference evidence="1 2" key="1">
    <citation type="submission" date="2018-04" db="EMBL/GenBank/DDBJ databases">
        <title>The genome sequence of Caulobacter sp. 736.</title>
        <authorList>
            <person name="Gao J."/>
            <person name="Sun J."/>
        </authorList>
    </citation>
    <scope>NUCLEOTIDE SEQUENCE [LARGE SCALE GENOMIC DNA]</scope>
    <source>
        <strain evidence="1 2">736</strain>
    </source>
</reference>
<dbReference type="AlphaFoldDB" id="A0A2T9IXX2"/>
<gene>
    <name evidence="1" type="ORF">DDF65_22945</name>
</gene>
<keyword evidence="2" id="KW-1185">Reference proteome</keyword>
<comment type="caution">
    <text evidence="1">The sequence shown here is derived from an EMBL/GenBank/DDBJ whole genome shotgun (WGS) entry which is preliminary data.</text>
</comment>
<organism evidence="1 2">
    <name type="scientific">Caulobacter radicis</name>
    <dbReference type="NCBI Taxonomy" id="2172650"/>
    <lineage>
        <taxon>Bacteria</taxon>
        <taxon>Pseudomonadati</taxon>
        <taxon>Pseudomonadota</taxon>
        <taxon>Alphaproteobacteria</taxon>
        <taxon>Caulobacterales</taxon>
        <taxon>Caulobacteraceae</taxon>
        <taxon>Caulobacter</taxon>
    </lineage>
</organism>
<dbReference type="Proteomes" id="UP000244913">
    <property type="component" value="Unassembled WGS sequence"/>
</dbReference>
<evidence type="ECO:0000313" key="2">
    <source>
        <dbReference type="Proteomes" id="UP000244913"/>
    </source>
</evidence>
<dbReference type="InterPro" id="IPR005619">
    <property type="entry name" value="Uncharacterised_YajG"/>
</dbReference>
<dbReference type="EMBL" id="QDKP01000064">
    <property type="protein sequence ID" value="PVM71955.1"/>
    <property type="molecule type" value="Genomic_DNA"/>
</dbReference>
<protein>
    <recommendedName>
        <fullName evidence="3">Lipoprotein</fullName>
    </recommendedName>
</protein>
<name>A0A2T9IXX2_9CAUL</name>
<dbReference type="Pfam" id="PF03923">
    <property type="entry name" value="Lipoprotein_16"/>
    <property type="match status" value="1"/>
</dbReference>
<sequence length="221" mass="23045">MAPGQLGLSAFWGERLRIFAAFGLCLSLGACALVEDVVPISYTASGAVVVPGADAIRVAVVAVDARTEHRERISTKINGYNAEMAAIRLEGEVTDVVRESLLVELRSRGYDLAEGGARIEVKVATFYNTFTNGFMAGRADGKVELLVTVAPGAGQPLYARELRGKARKPVQVASGKNAAAALSAAMADALHALFGDPAFIKALQDAGAIKAVSAPENSSLD</sequence>